<dbReference type="PANTHER" id="PTHR22926">
    <property type="entry name" value="PHOSPHO-N-ACETYLMURAMOYL-PENTAPEPTIDE-TRANSFERASE"/>
    <property type="match status" value="1"/>
</dbReference>
<dbReference type="EMBL" id="JABEND010000001">
    <property type="protein sequence ID" value="NNG34145.1"/>
    <property type="molecule type" value="Genomic_DNA"/>
</dbReference>
<keyword evidence="10" id="KW-1185">Reference proteome</keyword>
<feature type="transmembrane region" description="Helical" evidence="8">
    <location>
        <begin position="28"/>
        <end position="50"/>
    </location>
</feature>
<dbReference type="GO" id="GO:0005886">
    <property type="term" value="C:plasma membrane"/>
    <property type="evidence" value="ECO:0007669"/>
    <property type="project" value="UniProtKB-SubCell"/>
</dbReference>
<evidence type="ECO:0000256" key="1">
    <source>
        <dbReference type="ARBA" id="ARBA00004651"/>
    </source>
</evidence>
<feature type="transmembrane region" description="Helical" evidence="8">
    <location>
        <begin position="132"/>
        <end position="151"/>
    </location>
</feature>
<accession>A0A849A0N2</accession>
<dbReference type="GO" id="GO:0046872">
    <property type="term" value="F:metal ion binding"/>
    <property type="evidence" value="ECO:0007669"/>
    <property type="project" value="UniProtKB-KW"/>
</dbReference>
<feature type="binding site" evidence="7">
    <location>
        <position position="186"/>
    </location>
    <ligand>
        <name>Mg(2+)</name>
        <dbReference type="ChEBI" id="CHEBI:18420"/>
    </ligand>
</feature>
<dbReference type="GO" id="GO:0044038">
    <property type="term" value="P:cell wall macromolecule biosynthetic process"/>
    <property type="evidence" value="ECO:0007669"/>
    <property type="project" value="TreeGrafter"/>
</dbReference>
<feature type="transmembrane region" description="Helical" evidence="8">
    <location>
        <begin position="341"/>
        <end position="362"/>
    </location>
</feature>
<gene>
    <name evidence="9" type="ORF">HKD39_00120</name>
</gene>
<evidence type="ECO:0000256" key="3">
    <source>
        <dbReference type="ARBA" id="ARBA00022679"/>
    </source>
</evidence>
<dbReference type="Proteomes" id="UP000562984">
    <property type="component" value="Unassembled WGS sequence"/>
</dbReference>
<sequence>MRHPDRAGGDNSGDYAGRVPSLIPAREYALVFATAALVTFLITAVVRVLARRIGAFTPIRDRDVHKLPTPRMGGVALYLGVAAAVLLARHLPGLSQAFESTTEITGVLVAGALICVVGVLDDRFDLDAVTKLAGQVLAAGVLVLFGVQWVQMWLPLGDNGSTVSLGQAQGLVITVLITLVLTNAMNFIDGLDGLLAGVALIAGIGVFVFSVHQLAASHNPTSASQAPLITAALIGACVGFLPHNFWPARIFMGDSGSMFIGLTMAAAIVSAGGRLDSSTYGGKSTVALLSPLIVVLAVVLIPLLDFLMAVVRRTREGRHPFSADKRHLHHRMLNIGHTHRAAVLVFYLWAVVISGGAVSLSFLPWQVAIGPILLLLGVAVVVSAWPRVRARRLTRSRTLVNVPSASGAGSEGSA</sequence>
<feature type="transmembrane region" description="Helical" evidence="8">
    <location>
        <begin position="194"/>
        <end position="214"/>
    </location>
</feature>
<evidence type="ECO:0000256" key="8">
    <source>
        <dbReference type="SAM" id="Phobius"/>
    </source>
</evidence>
<keyword evidence="3 9" id="KW-0808">Transferase</keyword>
<comment type="cofactor">
    <cofactor evidence="7">
        <name>Mg(2+)</name>
        <dbReference type="ChEBI" id="CHEBI:18420"/>
    </cofactor>
</comment>
<dbReference type="CDD" id="cd06853">
    <property type="entry name" value="GT_WecA_like"/>
    <property type="match status" value="1"/>
</dbReference>
<feature type="binding site" evidence="7">
    <location>
        <position position="254"/>
    </location>
    <ligand>
        <name>Mg(2+)</name>
        <dbReference type="ChEBI" id="CHEBI:18420"/>
    </ligand>
</feature>
<protein>
    <submittedName>
        <fullName evidence="9">Undecaprenyl/decaprenyl-phosphate alpha-N-acetylglucosaminyl 1-phosphate transferase</fullName>
    </submittedName>
</protein>
<dbReference type="PANTHER" id="PTHR22926:SF3">
    <property type="entry name" value="UNDECAPRENYL-PHOSPHATE ALPHA-N-ACETYLGLUCOSAMINYL 1-PHOSPHATE TRANSFERASE"/>
    <property type="match status" value="1"/>
</dbReference>
<keyword evidence="7" id="KW-0479">Metal-binding</keyword>
<dbReference type="Pfam" id="PF00953">
    <property type="entry name" value="Glycos_transf_4"/>
    <property type="match status" value="1"/>
</dbReference>
<dbReference type="GO" id="GO:0071555">
    <property type="term" value="P:cell wall organization"/>
    <property type="evidence" value="ECO:0007669"/>
    <property type="project" value="TreeGrafter"/>
</dbReference>
<dbReference type="InterPro" id="IPR000715">
    <property type="entry name" value="Glycosyl_transferase_4"/>
</dbReference>
<feature type="transmembrane region" description="Helical" evidence="8">
    <location>
        <begin position="258"/>
        <end position="275"/>
    </location>
</feature>
<dbReference type="GO" id="GO:0016780">
    <property type="term" value="F:phosphotransferase activity, for other substituted phosphate groups"/>
    <property type="evidence" value="ECO:0007669"/>
    <property type="project" value="InterPro"/>
</dbReference>
<feature type="transmembrane region" description="Helical" evidence="8">
    <location>
        <begin position="163"/>
        <end position="182"/>
    </location>
</feature>
<feature type="transmembrane region" description="Helical" evidence="8">
    <location>
        <begin position="71"/>
        <end position="92"/>
    </location>
</feature>
<evidence type="ECO:0000256" key="4">
    <source>
        <dbReference type="ARBA" id="ARBA00022692"/>
    </source>
</evidence>
<name>A0A849A0N2_9ACTN</name>
<evidence type="ECO:0000256" key="7">
    <source>
        <dbReference type="PIRSR" id="PIRSR600715-1"/>
    </source>
</evidence>
<evidence type="ECO:0000256" key="5">
    <source>
        <dbReference type="ARBA" id="ARBA00022989"/>
    </source>
</evidence>
<feature type="transmembrane region" description="Helical" evidence="8">
    <location>
        <begin position="287"/>
        <end position="311"/>
    </location>
</feature>
<evidence type="ECO:0000313" key="10">
    <source>
        <dbReference type="Proteomes" id="UP000562984"/>
    </source>
</evidence>
<evidence type="ECO:0000256" key="6">
    <source>
        <dbReference type="ARBA" id="ARBA00023136"/>
    </source>
</evidence>
<evidence type="ECO:0000256" key="2">
    <source>
        <dbReference type="ARBA" id="ARBA00022475"/>
    </source>
</evidence>
<dbReference type="GO" id="GO:0009103">
    <property type="term" value="P:lipopolysaccharide biosynthetic process"/>
    <property type="evidence" value="ECO:0007669"/>
    <property type="project" value="TreeGrafter"/>
</dbReference>
<feature type="transmembrane region" description="Helical" evidence="8">
    <location>
        <begin position="226"/>
        <end position="246"/>
    </location>
</feature>
<keyword evidence="6 8" id="KW-0472">Membrane</keyword>
<keyword evidence="4 8" id="KW-0812">Transmembrane</keyword>
<dbReference type="InterPro" id="IPR018480">
    <property type="entry name" value="PNAcMuramoyl-5peptid_Trfase_CS"/>
</dbReference>
<organism evidence="9 10">
    <name type="scientific">Nakamurella aerolata</name>
    <dbReference type="NCBI Taxonomy" id="1656892"/>
    <lineage>
        <taxon>Bacteria</taxon>
        <taxon>Bacillati</taxon>
        <taxon>Actinomycetota</taxon>
        <taxon>Actinomycetes</taxon>
        <taxon>Nakamurellales</taxon>
        <taxon>Nakamurellaceae</taxon>
        <taxon>Nakamurella</taxon>
    </lineage>
</organism>
<keyword evidence="5 8" id="KW-1133">Transmembrane helix</keyword>
<reference evidence="9 10" key="1">
    <citation type="submission" date="2020-05" db="EMBL/GenBank/DDBJ databases">
        <title>Nakamurella sp. DB0629 isolated from air conditioner.</title>
        <authorList>
            <person name="Kim D.H."/>
            <person name="Kim D.-U."/>
        </authorList>
    </citation>
    <scope>NUCLEOTIDE SEQUENCE [LARGE SCALE GENOMIC DNA]</scope>
    <source>
        <strain evidence="9 10">DB0629</strain>
    </source>
</reference>
<keyword evidence="7" id="KW-0460">Magnesium</keyword>
<evidence type="ECO:0000313" key="9">
    <source>
        <dbReference type="EMBL" id="NNG34145.1"/>
    </source>
</evidence>
<proteinExistence type="predicted"/>
<feature type="transmembrane region" description="Helical" evidence="8">
    <location>
        <begin position="104"/>
        <end position="120"/>
    </location>
</feature>
<dbReference type="AlphaFoldDB" id="A0A849A0N2"/>
<feature type="transmembrane region" description="Helical" evidence="8">
    <location>
        <begin position="368"/>
        <end position="388"/>
    </location>
</feature>
<dbReference type="PROSITE" id="PS01348">
    <property type="entry name" value="MRAY_2"/>
    <property type="match status" value="1"/>
</dbReference>
<comment type="caution">
    <text evidence="9">The sequence shown here is derived from an EMBL/GenBank/DDBJ whole genome shotgun (WGS) entry which is preliminary data.</text>
</comment>
<keyword evidence="2" id="KW-1003">Cell membrane</keyword>
<comment type="subcellular location">
    <subcellularLocation>
        <location evidence="1">Cell membrane</location>
        <topology evidence="1">Multi-pass membrane protein</topology>
    </subcellularLocation>
</comment>